<dbReference type="RefSeq" id="XP_018737049.1">
    <property type="nucleotide sequence ID" value="XM_018879101.1"/>
</dbReference>
<reference evidence="11 12" key="1">
    <citation type="submission" date="2016-02" db="EMBL/GenBank/DDBJ databases">
        <title>Complete genome sequence and transcriptome regulation of the pentose utilising yeast Sugiyamaella lignohabitans.</title>
        <authorList>
            <person name="Bellasio M."/>
            <person name="Peymann A."/>
            <person name="Valli M."/>
            <person name="Sipitzky M."/>
            <person name="Graf A."/>
            <person name="Sauer M."/>
            <person name="Marx H."/>
            <person name="Mattanovich D."/>
        </authorList>
    </citation>
    <scope>NUCLEOTIDE SEQUENCE [LARGE SCALE GENOMIC DNA]</scope>
    <source>
        <strain evidence="11 12">CBS 10342</strain>
    </source>
</reference>
<keyword evidence="6" id="KW-0496">Mitochondrion</keyword>
<evidence type="ECO:0000256" key="7">
    <source>
        <dbReference type="ARBA" id="ARBA00023136"/>
    </source>
</evidence>
<gene>
    <name evidence="11" type="primary">AGC1</name>
    <name evidence="11" type="ORF">AWJ20_2172</name>
</gene>
<dbReference type="GO" id="GO:0031966">
    <property type="term" value="C:mitochondrial membrane"/>
    <property type="evidence" value="ECO:0007669"/>
    <property type="project" value="UniProtKB-SubCell"/>
</dbReference>
<organism evidence="11 12">
    <name type="scientific">Sugiyamaella lignohabitans</name>
    <dbReference type="NCBI Taxonomy" id="796027"/>
    <lineage>
        <taxon>Eukaryota</taxon>
        <taxon>Fungi</taxon>
        <taxon>Dikarya</taxon>
        <taxon>Ascomycota</taxon>
        <taxon>Saccharomycotina</taxon>
        <taxon>Dipodascomycetes</taxon>
        <taxon>Dipodascales</taxon>
        <taxon>Trichomonascaceae</taxon>
        <taxon>Sugiyamaella</taxon>
    </lineage>
</organism>
<evidence type="ECO:0000256" key="6">
    <source>
        <dbReference type="ARBA" id="ARBA00023128"/>
    </source>
</evidence>
<evidence type="ECO:0000256" key="4">
    <source>
        <dbReference type="ARBA" id="ARBA00022692"/>
    </source>
</evidence>
<keyword evidence="12" id="KW-1185">Reference proteome</keyword>
<proteinExistence type="inferred from homology"/>
<comment type="subcellular location">
    <subcellularLocation>
        <location evidence="1">Mitochondrion membrane</location>
        <topology evidence="1">Multi-pass membrane protein</topology>
    </subcellularLocation>
</comment>
<dbReference type="Pfam" id="PF00153">
    <property type="entry name" value="Mito_carr"/>
    <property type="match status" value="2"/>
</dbReference>
<keyword evidence="3 9" id="KW-0813">Transport</keyword>
<evidence type="ECO:0000313" key="12">
    <source>
        <dbReference type="Proteomes" id="UP000189580"/>
    </source>
</evidence>
<evidence type="ECO:0000256" key="3">
    <source>
        <dbReference type="ARBA" id="ARBA00022448"/>
    </source>
</evidence>
<evidence type="ECO:0000313" key="11">
    <source>
        <dbReference type="EMBL" id="ANB14572.1"/>
    </source>
</evidence>
<evidence type="ECO:0000256" key="9">
    <source>
        <dbReference type="RuleBase" id="RU000488"/>
    </source>
</evidence>
<dbReference type="PANTHER" id="PTHR45758:SF3">
    <property type="entry name" value="MITOCHONDRIAL SUBSTRATE CARRIER FAMILY PROTEIN E"/>
    <property type="match status" value="1"/>
</dbReference>
<dbReference type="OrthoDB" id="428293at2759"/>
<dbReference type="AlphaFoldDB" id="A0A167EXG0"/>
<dbReference type="EMBL" id="CP014503">
    <property type="protein sequence ID" value="ANB14572.1"/>
    <property type="molecule type" value="Genomic_DNA"/>
</dbReference>
<feature type="transmembrane region" description="Helical" evidence="10">
    <location>
        <begin position="86"/>
        <end position="104"/>
    </location>
</feature>
<dbReference type="PROSITE" id="PS50920">
    <property type="entry name" value="SOLCAR"/>
    <property type="match status" value="2"/>
</dbReference>
<dbReference type="InterPro" id="IPR023395">
    <property type="entry name" value="MCP_dom_sf"/>
</dbReference>
<keyword evidence="7 8" id="KW-0472">Membrane</keyword>
<keyword evidence="5 10" id="KW-1133">Transmembrane helix</keyword>
<comment type="similarity">
    <text evidence="2 9">Belongs to the mitochondrial carrier (TC 2.A.29) family.</text>
</comment>
<evidence type="ECO:0000256" key="5">
    <source>
        <dbReference type="ARBA" id="ARBA00022989"/>
    </source>
</evidence>
<feature type="transmembrane region" description="Helical" evidence="10">
    <location>
        <begin position="6"/>
        <end position="23"/>
    </location>
</feature>
<feature type="transmembrane region" description="Helical" evidence="10">
    <location>
        <begin position="44"/>
        <end position="66"/>
    </location>
</feature>
<dbReference type="GeneID" id="30034054"/>
<dbReference type="InterPro" id="IPR018108">
    <property type="entry name" value="MCP_transmembrane"/>
</dbReference>
<name>A0A167EXG0_9ASCO</name>
<evidence type="ECO:0000256" key="10">
    <source>
        <dbReference type="SAM" id="Phobius"/>
    </source>
</evidence>
<keyword evidence="4 8" id="KW-0812">Transmembrane</keyword>
<dbReference type="Gene3D" id="1.50.40.10">
    <property type="entry name" value="Mitochondrial carrier domain"/>
    <property type="match status" value="1"/>
</dbReference>
<feature type="repeat" description="Solcar" evidence="8">
    <location>
        <begin position="81"/>
        <end position="165"/>
    </location>
</feature>
<protein>
    <submittedName>
        <fullName evidence="11">Agc1p</fullName>
    </submittedName>
</protein>
<dbReference type="SUPFAM" id="SSF103506">
    <property type="entry name" value="Mitochondrial carrier"/>
    <property type="match status" value="1"/>
</dbReference>
<dbReference type="KEGG" id="slb:AWJ20_2172"/>
<feature type="transmembrane region" description="Helical" evidence="10">
    <location>
        <begin position="140"/>
        <end position="158"/>
    </location>
</feature>
<accession>A0A167EXG0</accession>
<dbReference type="Proteomes" id="UP000189580">
    <property type="component" value="Chromosome b"/>
</dbReference>
<feature type="repeat" description="Solcar" evidence="8">
    <location>
        <begin position="173"/>
        <end position="267"/>
    </location>
</feature>
<evidence type="ECO:0000256" key="8">
    <source>
        <dbReference type="PROSITE-ProRule" id="PRU00282"/>
    </source>
</evidence>
<evidence type="ECO:0000256" key="1">
    <source>
        <dbReference type="ARBA" id="ARBA00004225"/>
    </source>
</evidence>
<sequence>MALETIAASVLGAVGSKLVFYPLDTIRTLQQTSTNFSYFLPIRSYFRGLGASLSLSAPAFTVYMVAYRETKRELAPYLGEAALANYIVSGAVSQLTSSFIWTPMEVLKARMQIHQGPKISTLNLASSIYRMDGIKGFFRGYWMGVAVFLPHSVVWWTTYEYSKELLSKEDQPLKTIDYGIASASASSSAALASNFLDVIKTRQQVAVSEEIARIRPDDRQGVFKVARNLIKEVGFFRAFFKGLHIRLLHSLPSSALAMMIVESINPDRLRGTAPAKFTNDELLPPPALEEIEA</sequence>
<evidence type="ECO:0000256" key="2">
    <source>
        <dbReference type="ARBA" id="ARBA00006375"/>
    </source>
</evidence>
<dbReference type="GO" id="GO:0005381">
    <property type="term" value="F:iron ion transmembrane transporter activity"/>
    <property type="evidence" value="ECO:0007669"/>
    <property type="project" value="UniProtKB-ARBA"/>
</dbReference>
<dbReference type="PANTHER" id="PTHR45758">
    <property type="entry name" value="MITOFERRIN-1-RELATED"/>
    <property type="match status" value="1"/>
</dbReference>